<feature type="non-terminal residue" evidence="3">
    <location>
        <position position="967"/>
    </location>
</feature>
<gene>
    <name evidence="3" type="ORF">PLOB_00048564</name>
</gene>
<dbReference type="InterPro" id="IPR018159">
    <property type="entry name" value="Spectrin/alpha-actinin"/>
</dbReference>
<proteinExistence type="predicted"/>
<evidence type="ECO:0000256" key="2">
    <source>
        <dbReference type="SAM" id="MobiDB-lite"/>
    </source>
</evidence>
<reference evidence="3 4" key="1">
    <citation type="submission" date="2022-05" db="EMBL/GenBank/DDBJ databases">
        <authorList>
            <consortium name="Genoscope - CEA"/>
            <person name="William W."/>
        </authorList>
    </citation>
    <scope>NUCLEOTIDE SEQUENCE [LARGE SCALE GENOMIC DNA]</scope>
</reference>
<evidence type="ECO:0000313" key="4">
    <source>
        <dbReference type="Proteomes" id="UP001159405"/>
    </source>
</evidence>
<feature type="region of interest" description="Disordered" evidence="2">
    <location>
        <begin position="340"/>
        <end position="359"/>
    </location>
</feature>
<organism evidence="3 4">
    <name type="scientific">Porites lobata</name>
    <dbReference type="NCBI Taxonomy" id="104759"/>
    <lineage>
        <taxon>Eukaryota</taxon>
        <taxon>Metazoa</taxon>
        <taxon>Cnidaria</taxon>
        <taxon>Anthozoa</taxon>
        <taxon>Hexacorallia</taxon>
        <taxon>Scleractinia</taxon>
        <taxon>Fungiina</taxon>
        <taxon>Poritidae</taxon>
        <taxon>Porites</taxon>
    </lineage>
</organism>
<dbReference type="SMART" id="SM00150">
    <property type="entry name" value="SPEC"/>
    <property type="match status" value="4"/>
</dbReference>
<comment type="caution">
    <text evidence="3">The sequence shown here is derived from an EMBL/GenBank/DDBJ whole genome shotgun (WGS) entry which is preliminary data.</text>
</comment>
<feature type="non-terminal residue" evidence="3">
    <location>
        <position position="1"/>
    </location>
</feature>
<evidence type="ECO:0000256" key="1">
    <source>
        <dbReference type="SAM" id="Coils"/>
    </source>
</evidence>
<keyword evidence="1" id="KW-0175">Coiled coil</keyword>
<dbReference type="Proteomes" id="UP001159405">
    <property type="component" value="Unassembled WGS sequence"/>
</dbReference>
<keyword evidence="4" id="KW-1185">Reference proteome</keyword>
<feature type="coiled-coil region" evidence="1">
    <location>
        <begin position="2"/>
        <end position="29"/>
    </location>
</feature>
<feature type="compositionally biased region" description="Basic and acidic residues" evidence="2">
    <location>
        <begin position="345"/>
        <end position="354"/>
    </location>
</feature>
<feature type="coiled-coil region" evidence="1">
    <location>
        <begin position="69"/>
        <end position="96"/>
    </location>
</feature>
<evidence type="ECO:0000313" key="3">
    <source>
        <dbReference type="EMBL" id="CAH3151395.1"/>
    </source>
</evidence>
<dbReference type="Gene3D" id="1.20.58.60">
    <property type="match status" value="4"/>
</dbReference>
<dbReference type="Pfam" id="PF00435">
    <property type="entry name" value="Spectrin"/>
    <property type="match status" value="1"/>
</dbReference>
<protein>
    <submittedName>
        <fullName evidence="3">Uncharacterized protein</fullName>
    </submittedName>
</protein>
<dbReference type="EMBL" id="CALNXK010000091">
    <property type="protein sequence ID" value="CAH3151395.1"/>
    <property type="molecule type" value="Genomic_DNA"/>
</dbReference>
<accession>A0ABN8PVP7</accession>
<dbReference type="SUPFAM" id="SSF46966">
    <property type="entry name" value="Spectrin repeat"/>
    <property type="match status" value="4"/>
</dbReference>
<name>A0ABN8PVP7_9CNID</name>
<sequence>SHSDTKKLYEELREKLSNLSRTIKNLETRASKPNFSTDELAYHIRKVPSAKTYKSDQREENDDLCVGNIQDAQTKLERALETLRELKKQQDGRESKIQGAAVGRRRKSKRCFQFEKIDGDVTNYMTLIGDILTEVEQANQVKRFGKSSLQEGKIPRNKEEKTRQELEAFSSRWNGLGEEVLKTANSIETFVSEVETEYSKLKLWISNSEIADSWLMEYEPYADKPEKLGTTIRLVRTQLHENQTVLENFRKSKPRLRHMYDTAVELMKSGLVDEADVDELERVINVLVAKWESIDNRLNASRDRIYAEIEKLRKRKAKQRPSIVRRFSSRRNLSFRRNRSLRKKREGEQDKEVAPKGAQSYKVYVDEQDNLPTPEVVTSTSSMNVNASMDPVHILMMKNRQPVEEKLRLQNQRKAFQTFTLTLEACEKTIQDLHSKSLEKFSNIDSNAEEIQKQLDDMSGLETDLKNSKTKFQSEIERFEKAKGEGLFSDKDQAILEQRVKNLQSCWGKLWEEHIANKNRLEKQRDAFKTFDLSLKKQENTINDLDTEALQKFSAAGSNRHELEAQLDDIMQFESDLRKKRFEFQSEVDKFEKAKTEGLFNDTHRKILEKRVENLQNRWDELWKEHISNKIRIVKATLEHAHNSMKNITEDFDKIEKQMNTPEVYDDDDRLSLKENVLKQKRLMEDLDQYDDPIHKVSHIADKLLERNLVDDQTCAFIKRKTVALIERQQQLKNSCKESGDRFEMELELHNQQSSGSPSEVEEETVKISDDYAMLSQSLDDILADEGFAEMDSSKSFLDVKTTNFDREVQLMNKWMTDSQKLVNSLHVEMDPKEVTGTVQQIKALYEEIEKKEAKMKAINKLGQEITKESLNITTTETVEKKLEALNIRWQETREMLKDFCKKDDEDAAEYQGCCCSRLISAAYLKQYTYEIIIFRMANSCGKETGHDSNGHGRFQSVIELAPRIVF</sequence>
<dbReference type="InterPro" id="IPR002017">
    <property type="entry name" value="Spectrin_repeat"/>
</dbReference>